<dbReference type="RefSeq" id="WP_106747164.1">
    <property type="nucleotide sequence ID" value="NZ_CP027668.1"/>
</dbReference>
<sequence length="287" mass="30314">MPSAFLPDRGVVRVTGEEATTFLQGLVTCDVAAIPEGEARFGALLTPQGKIVVDFLVIPAPGAVGGGFLFDVPRALAADLTKKLGFYRLRAKVTVEDQSDRLAVTALWGMDAPPAAGGVVARDPRHPGLGWRMVAPPPLEIVSDASAYDAHRLRLGIPDGGRDFVYGDTFPHEADMDQLAGVDFHKGCYVGQEVVSRMQHRGTARTRVVPVSFPDFPPMEGLDVTAGEKTVGVMGSAAEGHGLAKLRLDRVADALAAGEPITAGGIALTPIKPDWARFAWPGETVEG</sequence>
<dbReference type="Gene3D" id="3.30.1360.120">
    <property type="entry name" value="Probable tRNA modification gtpase trme, domain 1"/>
    <property type="match status" value="2"/>
</dbReference>
<dbReference type="InterPro" id="IPR045179">
    <property type="entry name" value="YgfZ/GcvT"/>
</dbReference>
<proteinExistence type="predicted"/>
<dbReference type="InterPro" id="IPR027266">
    <property type="entry name" value="TrmE/GcvT-like"/>
</dbReference>
<dbReference type="PANTHER" id="PTHR22602:SF0">
    <property type="entry name" value="TRANSFERASE CAF17, MITOCHONDRIAL-RELATED"/>
    <property type="match status" value="1"/>
</dbReference>
<accession>A0A2S0N6P5</accession>
<evidence type="ECO:0000313" key="4">
    <source>
        <dbReference type="Proteomes" id="UP000237889"/>
    </source>
</evidence>
<dbReference type="PANTHER" id="PTHR22602">
    <property type="entry name" value="TRANSFERASE CAF17, MITOCHONDRIAL-RELATED"/>
    <property type="match status" value="1"/>
</dbReference>
<feature type="domain" description="CAF17 C-terminal" evidence="2">
    <location>
        <begin position="205"/>
        <end position="277"/>
    </location>
</feature>
<dbReference type="InterPro" id="IPR057460">
    <property type="entry name" value="CAF17_C"/>
</dbReference>
<keyword evidence="4" id="KW-1185">Reference proteome</keyword>
<dbReference type="Proteomes" id="UP000237889">
    <property type="component" value="Chromosome"/>
</dbReference>
<evidence type="ECO:0000259" key="2">
    <source>
        <dbReference type="Pfam" id="PF25455"/>
    </source>
</evidence>
<dbReference type="EMBL" id="CP027668">
    <property type="protein sequence ID" value="AVO43834.1"/>
    <property type="molecule type" value="Genomic_DNA"/>
</dbReference>
<dbReference type="PIRSF" id="PIRSF006487">
    <property type="entry name" value="GcvT"/>
    <property type="match status" value="1"/>
</dbReference>
<gene>
    <name evidence="3" type="ORF">C6569_01415</name>
</gene>
<keyword evidence="1" id="KW-0809">Transit peptide</keyword>
<dbReference type="NCBIfam" id="TIGR03317">
    <property type="entry name" value="ygfZ_signature"/>
    <property type="match status" value="1"/>
</dbReference>
<protein>
    <submittedName>
        <fullName evidence="3">Folate-binding protein</fullName>
    </submittedName>
</protein>
<dbReference type="InterPro" id="IPR017703">
    <property type="entry name" value="YgfZ/GCV_T_CS"/>
</dbReference>
<reference evidence="3 4" key="1">
    <citation type="submission" date="2018-03" db="EMBL/GenBank/DDBJ databases">
        <title>Genome sequencing of Phreatobacter sp.</title>
        <authorList>
            <person name="Kim S.-J."/>
            <person name="Heo J."/>
            <person name="Kwon S.-W."/>
        </authorList>
    </citation>
    <scope>NUCLEOTIDE SEQUENCE [LARGE SCALE GENOMIC DNA]</scope>
    <source>
        <strain evidence="3 4">S-12</strain>
    </source>
</reference>
<dbReference type="OrthoDB" id="9796287at2"/>
<dbReference type="SUPFAM" id="SSF103025">
    <property type="entry name" value="Folate-binding domain"/>
    <property type="match status" value="1"/>
</dbReference>
<organism evidence="3 4">
    <name type="scientific">Phreatobacter cathodiphilus</name>
    <dbReference type="NCBI Taxonomy" id="1868589"/>
    <lineage>
        <taxon>Bacteria</taxon>
        <taxon>Pseudomonadati</taxon>
        <taxon>Pseudomonadota</taxon>
        <taxon>Alphaproteobacteria</taxon>
        <taxon>Hyphomicrobiales</taxon>
        <taxon>Phreatobacteraceae</taxon>
        <taxon>Phreatobacter</taxon>
    </lineage>
</organism>
<dbReference type="KEGG" id="phr:C6569_01415"/>
<dbReference type="Pfam" id="PF25455">
    <property type="entry name" value="Beta-barrel_CAF17_C"/>
    <property type="match status" value="1"/>
</dbReference>
<evidence type="ECO:0000313" key="3">
    <source>
        <dbReference type="EMBL" id="AVO43834.1"/>
    </source>
</evidence>
<dbReference type="GO" id="GO:0016226">
    <property type="term" value="P:iron-sulfur cluster assembly"/>
    <property type="evidence" value="ECO:0007669"/>
    <property type="project" value="TreeGrafter"/>
</dbReference>
<name>A0A2S0N6P5_9HYPH</name>
<evidence type="ECO:0000256" key="1">
    <source>
        <dbReference type="ARBA" id="ARBA00022946"/>
    </source>
</evidence>
<dbReference type="AlphaFoldDB" id="A0A2S0N6P5"/>